<name>A0A090S3P4_9VIBR</name>
<dbReference type="EMBL" id="BBMR01000012">
    <property type="protein sequence ID" value="GAL22340.1"/>
    <property type="molecule type" value="Genomic_DNA"/>
</dbReference>
<proteinExistence type="predicted"/>
<gene>
    <name evidence="2" type="ORF">JCM19235_3035</name>
</gene>
<dbReference type="Proteomes" id="UP000029228">
    <property type="component" value="Unassembled WGS sequence"/>
</dbReference>
<reference evidence="2 3" key="2">
    <citation type="submission" date="2014-09" db="EMBL/GenBank/DDBJ databases">
        <authorList>
            <consortium name="NBRP consortium"/>
            <person name="Sawabe T."/>
            <person name="Meirelles P."/>
            <person name="Nakanishi M."/>
            <person name="Sayaka M."/>
            <person name="Hattori M."/>
            <person name="Ohkuma M."/>
        </authorList>
    </citation>
    <scope>NUCLEOTIDE SEQUENCE [LARGE SCALE GENOMIC DNA]</scope>
    <source>
        <strain evidence="3">JCM19235</strain>
    </source>
</reference>
<sequence>MMIPISENSWARSLFITTLFCAGIAVITASIWVAPTSRT</sequence>
<evidence type="ECO:0000313" key="2">
    <source>
        <dbReference type="EMBL" id="GAL22340.1"/>
    </source>
</evidence>
<reference evidence="2 3" key="1">
    <citation type="submission" date="2014-09" db="EMBL/GenBank/DDBJ databases">
        <title>Vibrio maritimus JCM 19235. (C45) whole genome shotgun sequence.</title>
        <authorList>
            <person name="Sawabe T."/>
            <person name="Meirelles P."/>
            <person name="Nakanishi M."/>
            <person name="Sayaka M."/>
            <person name="Hattori M."/>
            <person name="Ohkuma M."/>
        </authorList>
    </citation>
    <scope>NUCLEOTIDE SEQUENCE [LARGE SCALE GENOMIC DNA]</scope>
    <source>
        <strain evidence="3">JCM19235</strain>
    </source>
</reference>
<protein>
    <submittedName>
        <fullName evidence="2">Uncharacterized protein</fullName>
    </submittedName>
</protein>
<keyword evidence="3" id="KW-1185">Reference proteome</keyword>
<accession>A0A090S3P4</accession>
<evidence type="ECO:0000256" key="1">
    <source>
        <dbReference type="SAM" id="Phobius"/>
    </source>
</evidence>
<feature type="transmembrane region" description="Helical" evidence="1">
    <location>
        <begin position="12"/>
        <end position="34"/>
    </location>
</feature>
<keyword evidence="1" id="KW-0812">Transmembrane</keyword>
<dbReference type="AlphaFoldDB" id="A0A090S3P4"/>
<organism evidence="2 3">
    <name type="scientific">Vibrio maritimus</name>
    <dbReference type="NCBI Taxonomy" id="990268"/>
    <lineage>
        <taxon>Bacteria</taxon>
        <taxon>Pseudomonadati</taxon>
        <taxon>Pseudomonadota</taxon>
        <taxon>Gammaproteobacteria</taxon>
        <taxon>Vibrionales</taxon>
        <taxon>Vibrionaceae</taxon>
        <taxon>Vibrio</taxon>
    </lineage>
</organism>
<evidence type="ECO:0000313" key="3">
    <source>
        <dbReference type="Proteomes" id="UP000029228"/>
    </source>
</evidence>
<keyword evidence="1" id="KW-1133">Transmembrane helix</keyword>
<comment type="caution">
    <text evidence="2">The sequence shown here is derived from an EMBL/GenBank/DDBJ whole genome shotgun (WGS) entry which is preliminary data.</text>
</comment>
<keyword evidence="1" id="KW-0472">Membrane</keyword>